<keyword evidence="5" id="KW-0496">Mitochondrion</keyword>
<dbReference type="InterPro" id="IPR003959">
    <property type="entry name" value="ATPase_AAA_core"/>
</dbReference>
<dbReference type="SUPFAM" id="SSF52540">
    <property type="entry name" value="P-loop containing nucleoside triphosphate hydrolases"/>
    <property type="match status" value="1"/>
</dbReference>
<dbReference type="SMART" id="SM00382">
    <property type="entry name" value="AAA"/>
    <property type="match status" value="1"/>
</dbReference>
<name>M2QYH1_CERS8</name>
<keyword evidence="3" id="KW-0472">Membrane</keyword>
<dbReference type="PANTHER" id="PTHR45644">
    <property type="entry name" value="AAA ATPASE, PUTATIVE (AFU_ORTHOLOGUE AFUA_2G12920)-RELATED-RELATED"/>
    <property type="match status" value="1"/>
</dbReference>
<dbReference type="Proteomes" id="UP000016930">
    <property type="component" value="Unassembled WGS sequence"/>
</dbReference>
<comment type="subcellular location">
    <subcellularLocation>
        <location evidence="1">Mitochondrion outer membrane</location>
        <topology evidence="1">Single-pass membrane protein</topology>
    </subcellularLocation>
</comment>
<evidence type="ECO:0000256" key="6">
    <source>
        <dbReference type="RuleBase" id="RU003651"/>
    </source>
</evidence>
<dbReference type="AlphaFoldDB" id="M2QYH1"/>
<dbReference type="GO" id="GO:0016887">
    <property type="term" value="F:ATP hydrolysis activity"/>
    <property type="evidence" value="ECO:0007669"/>
    <property type="project" value="InterPro"/>
</dbReference>
<keyword evidence="4 6" id="KW-0067">ATP-binding</keyword>
<evidence type="ECO:0000256" key="5">
    <source>
        <dbReference type="ARBA" id="ARBA00023128"/>
    </source>
</evidence>
<reference evidence="8 9" key="1">
    <citation type="journal article" date="2012" name="Proc. Natl. Acad. Sci. U.S.A.">
        <title>Comparative genomics of Ceriporiopsis subvermispora and Phanerochaete chrysosporium provide insight into selective ligninolysis.</title>
        <authorList>
            <person name="Fernandez-Fueyo E."/>
            <person name="Ruiz-Duenas F.J."/>
            <person name="Ferreira P."/>
            <person name="Floudas D."/>
            <person name="Hibbett D.S."/>
            <person name="Canessa P."/>
            <person name="Larrondo L.F."/>
            <person name="James T.Y."/>
            <person name="Seelenfreund D."/>
            <person name="Lobos S."/>
            <person name="Polanco R."/>
            <person name="Tello M."/>
            <person name="Honda Y."/>
            <person name="Watanabe T."/>
            <person name="Watanabe T."/>
            <person name="Ryu J.S."/>
            <person name="Kubicek C.P."/>
            <person name="Schmoll M."/>
            <person name="Gaskell J."/>
            <person name="Hammel K.E."/>
            <person name="St John F.J."/>
            <person name="Vanden Wymelenberg A."/>
            <person name="Sabat G."/>
            <person name="Splinter BonDurant S."/>
            <person name="Syed K."/>
            <person name="Yadav J.S."/>
            <person name="Doddapaneni H."/>
            <person name="Subramanian V."/>
            <person name="Lavin J.L."/>
            <person name="Oguiza J.A."/>
            <person name="Perez G."/>
            <person name="Pisabarro A.G."/>
            <person name="Ramirez L."/>
            <person name="Santoyo F."/>
            <person name="Master E."/>
            <person name="Coutinho P.M."/>
            <person name="Henrissat B."/>
            <person name="Lombard V."/>
            <person name="Magnuson J.K."/>
            <person name="Kuees U."/>
            <person name="Hori C."/>
            <person name="Igarashi K."/>
            <person name="Samejima M."/>
            <person name="Held B.W."/>
            <person name="Barry K.W."/>
            <person name="LaButti K.M."/>
            <person name="Lapidus A."/>
            <person name="Lindquist E.A."/>
            <person name="Lucas S.M."/>
            <person name="Riley R."/>
            <person name="Salamov A.A."/>
            <person name="Hoffmeister D."/>
            <person name="Schwenk D."/>
            <person name="Hadar Y."/>
            <person name="Yarden O."/>
            <person name="de Vries R.P."/>
            <person name="Wiebenga A."/>
            <person name="Stenlid J."/>
            <person name="Eastwood D."/>
            <person name="Grigoriev I.V."/>
            <person name="Berka R.M."/>
            <person name="Blanchette R.A."/>
            <person name="Kersten P."/>
            <person name="Martinez A.T."/>
            <person name="Vicuna R."/>
            <person name="Cullen D."/>
        </authorList>
    </citation>
    <scope>NUCLEOTIDE SEQUENCE [LARGE SCALE GENOMIC DNA]</scope>
    <source>
        <strain evidence="8 9">B</strain>
    </source>
</reference>
<dbReference type="Pfam" id="PF17862">
    <property type="entry name" value="AAA_lid_3"/>
    <property type="match status" value="1"/>
</dbReference>
<evidence type="ECO:0000313" key="8">
    <source>
        <dbReference type="EMBL" id="EMD31581.1"/>
    </source>
</evidence>
<evidence type="ECO:0000256" key="4">
    <source>
        <dbReference type="ARBA" id="ARBA00022840"/>
    </source>
</evidence>
<sequence length="578" mass="63891">MSDGSHTDGHEDLHPDLSPILRFALSEYTGRAHPDPQSPRQYFRTSIVMPASRSLPAEKEMRMARRRDINQLAMRVRIAALGGILGNLEKDSGSVEQAETDKEASTPFSKLWTQWGAALEEWADVCRFADKAVASATAAETSEEHTLNPTPVTWSAVAEAMANDKASQEAMELLFKPPSVTADSQIEQSDKPEDEAAKKLAVDDVVKNVKKADNLDSYEQDLLPCIVDIASLSTTFKQVHLSPETIDAVRTIASLPLLFPKAFQQGILREQRMSGCLLFGPPGTDKTLLVRALAKEAGCRMLAITSADIMSKWVGEHEKIVRAAFSLARRLSPCIIFVDEIDALFGSRTTCTQPWYRAVITQFMQEMDGLKSSVKDGVIVVGATNRPFDLDDAVLRRFPRRMLVDLPAQNDREEILRILLCDENLAPDVNLRAIASQTRNFSGSDLKHLCVSAALDVVKQTVELPWRTSRMASTTVKTESPSQAAGISVDATKEGNVHDAPQRPSAEPVKRVLASSHFQTALKEVSASTAESLGSVAELRKWNEKFGQKREKRMMESTSWNQFLPNIRHPGDTLRPDN</sequence>
<organism evidence="8 9">
    <name type="scientific">Ceriporiopsis subvermispora (strain B)</name>
    <name type="common">White-rot fungus</name>
    <name type="synonym">Gelatoporia subvermispora</name>
    <dbReference type="NCBI Taxonomy" id="914234"/>
    <lineage>
        <taxon>Eukaryota</taxon>
        <taxon>Fungi</taxon>
        <taxon>Dikarya</taxon>
        <taxon>Basidiomycota</taxon>
        <taxon>Agaricomycotina</taxon>
        <taxon>Agaricomycetes</taxon>
        <taxon>Polyporales</taxon>
        <taxon>Gelatoporiaceae</taxon>
        <taxon>Gelatoporia</taxon>
    </lineage>
</organism>
<evidence type="ECO:0000256" key="2">
    <source>
        <dbReference type="ARBA" id="ARBA00022741"/>
    </source>
</evidence>
<dbReference type="PANTHER" id="PTHR45644:SF56">
    <property type="entry name" value="AAA ATPASE, PUTATIVE (AFU_ORTHOLOGUE AFUA_2G12920)-RELATED"/>
    <property type="match status" value="1"/>
</dbReference>
<accession>M2QYH1</accession>
<evidence type="ECO:0000313" key="9">
    <source>
        <dbReference type="Proteomes" id="UP000016930"/>
    </source>
</evidence>
<evidence type="ECO:0000256" key="3">
    <source>
        <dbReference type="ARBA" id="ARBA00022787"/>
    </source>
</evidence>
<dbReference type="STRING" id="914234.M2QYH1"/>
<protein>
    <recommendedName>
        <fullName evidence="7">AAA+ ATPase domain-containing protein</fullName>
    </recommendedName>
</protein>
<keyword evidence="2 6" id="KW-0547">Nucleotide-binding</keyword>
<dbReference type="OrthoDB" id="39734at2759"/>
<dbReference type="InterPro" id="IPR041569">
    <property type="entry name" value="AAA_lid_3"/>
</dbReference>
<dbReference type="EMBL" id="KB445817">
    <property type="protein sequence ID" value="EMD31581.1"/>
    <property type="molecule type" value="Genomic_DNA"/>
</dbReference>
<gene>
    <name evidence="8" type="ORF">CERSUDRAFT_119622</name>
</gene>
<comment type="similarity">
    <text evidence="6">Belongs to the AAA ATPase family.</text>
</comment>
<dbReference type="GO" id="GO:0005524">
    <property type="term" value="F:ATP binding"/>
    <property type="evidence" value="ECO:0007669"/>
    <property type="project" value="UniProtKB-KW"/>
</dbReference>
<feature type="domain" description="AAA+ ATPase" evidence="7">
    <location>
        <begin position="272"/>
        <end position="408"/>
    </location>
</feature>
<dbReference type="InterPro" id="IPR003593">
    <property type="entry name" value="AAA+_ATPase"/>
</dbReference>
<keyword evidence="9" id="KW-1185">Reference proteome</keyword>
<evidence type="ECO:0000256" key="1">
    <source>
        <dbReference type="ARBA" id="ARBA00004572"/>
    </source>
</evidence>
<dbReference type="PROSITE" id="PS00674">
    <property type="entry name" value="AAA"/>
    <property type="match status" value="1"/>
</dbReference>
<dbReference type="Gene3D" id="1.10.8.60">
    <property type="match status" value="1"/>
</dbReference>
<dbReference type="Gene3D" id="3.40.50.300">
    <property type="entry name" value="P-loop containing nucleotide triphosphate hydrolases"/>
    <property type="match status" value="1"/>
</dbReference>
<dbReference type="GO" id="GO:0005741">
    <property type="term" value="C:mitochondrial outer membrane"/>
    <property type="evidence" value="ECO:0007669"/>
    <property type="project" value="UniProtKB-SubCell"/>
</dbReference>
<dbReference type="InterPro" id="IPR051701">
    <property type="entry name" value="Mito_OM_Translocase_MSP1"/>
</dbReference>
<evidence type="ECO:0000259" key="7">
    <source>
        <dbReference type="SMART" id="SM00382"/>
    </source>
</evidence>
<proteinExistence type="inferred from homology"/>
<keyword evidence="3" id="KW-1000">Mitochondrion outer membrane</keyword>
<dbReference type="Pfam" id="PF00004">
    <property type="entry name" value="AAA"/>
    <property type="match status" value="1"/>
</dbReference>
<dbReference type="InterPro" id="IPR027417">
    <property type="entry name" value="P-loop_NTPase"/>
</dbReference>
<dbReference type="InterPro" id="IPR003960">
    <property type="entry name" value="ATPase_AAA_CS"/>
</dbReference>
<dbReference type="HOGENOM" id="CLU_471716_0_0_1"/>